<sequence>MRGLLDNKLMKILYAIQGTGNGHISRAREIVPLLQQYGELDLLVSGTEAEMSLPQPLKYRLHGASYVFGKTGGIDKWATFKLMDLRQLWHDMRSIPLKQYDLIVNDFEPVTAWACRLQKVKSVSLSHQCSFISKKTPRPAKWNFAELIFKYYSPTDDHIGFHFDRYDDFIHTPVIRSQIRNLEPSHRGHYTVYLPAYDDRTLVKYLKQIDVPWQIFSKRQKTTYQEGNVQVNPVNNESFNQSMASCEGLLTGGGFEGPAEALFLQKKVVMIPMKDQYEQQCNALAASRLGVPVIHEIDDTFVAKIKAWVEDDNIIKVNFPDETASIIENMVKKYAR</sequence>
<dbReference type="STRING" id="714943.Mucpa_3036"/>
<dbReference type="EMBL" id="CM001403">
    <property type="protein sequence ID" value="EHQ27141.1"/>
    <property type="molecule type" value="Genomic_DNA"/>
</dbReference>
<evidence type="ECO:0000313" key="1">
    <source>
        <dbReference type="EMBL" id="EHQ27141.1"/>
    </source>
</evidence>
<gene>
    <name evidence="1" type="ORF">Mucpa_3036</name>
</gene>
<proteinExistence type="predicted"/>
<name>H1YDB5_9SPHI</name>
<organism evidence="1 2">
    <name type="scientific">Mucilaginibacter paludis DSM 18603</name>
    <dbReference type="NCBI Taxonomy" id="714943"/>
    <lineage>
        <taxon>Bacteria</taxon>
        <taxon>Pseudomonadati</taxon>
        <taxon>Bacteroidota</taxon>
        <taxon>Sphingobacteriia</taxon>
        <taxon>Sphingobacteriales</taxon>
        <taxon>Sphingobacteriaceae</taxon>
        <taxon>Mucilaginibacter</taxon>
    </lineage>
</organism>
<dbReference type="AlphaFoldDB" id="H1YDB5"/>
<dbReference type="HOGENOM" id="CLU_048991_0_0_10"/>
<dbReference type="Pfam" id="PF13528">
    <property type="entry name" value="Glyco_trans_1_3"/>
    <property type="match status" value="1"/>
</dbReference>
<evidence type="ECO:0008006" key="3">
    <source>
        <dbReference type="Google" id="ProtNLM"/>
    </source>
</evidence>
<keyword evidence="2" id="KW-1185">Reference proteome</keyword>
<accession>H1YDB5</accession>
<protein>
    <recommendedName>
        <fullName evidence="3">Glycosyl transferase</fullName>
    </recommendedName>
</protein>
<evidence type="ECO:0000313" key="2">
    <source>
        <dbReference type="Proteomes" id="UP000002774"/>
    </source>
</evidence>
<reference evidence="1" key="1">
    <citation type="submission" date="2011-09" db="EMBL/GenBank/DDBJ databases">
        <title>The permanent draft genome of Mucilaginibacter paludis DSM 18603.</title>
        <authorList>
            <consortium name="US DOE Joint Genome Institute (JGI-PGF)"/>
            <person name="Lucas S."/>
            <person name="Han J."/>
            <person name="Lapidus A."/>
            <person name="Bruce D."/>
            <person name="Goodwin L."/>
            <person name="Pitluck S."/>
            <person name="Peters L."/>
            <person name="Kyrpides N."/>
            <person name="Mavromatis K."/>
            <person name="Ivanova N."/>
            <person name="Mikhailova N."/>
            <person name="Held B."/>
            <person name="Detter J.C."/>
            <person name="Tapia R."/>
            <person name="Han C."/>
            <person name="Land M."/>
            <person name="Hauser L."/>
            <person name="Markowitz V."/>
            <person name="Cheng J.-F."/>
            <person name="Hugenholtz P."/>
            <person name="Woyke T."/>
            <person name="Wu D."/>
            <person name="Tindall B."/>
            <person name="Brambilla E."/>
            <person name="Klenk H.-P."/>
            <person name="Eisen J.A."/>
        </authorList>
    </citation>
    <scope>NUCLEOTIDE SEQUENCE [LARGE SCALE GENOMIC DNA]</scope>
    <source>
        <strain evidence="1">DSM 18603</strain>
    </source>
</reference>
<dbReference type="Proteomes" id="UP000002774">
    <property type="component" value="Chromosome"/>
</dbReference>
<dbReference type="eggNOG" id="COG1819">
    <property type="taxonomic scope" value="Bacteria"/>
</dbReference>